<dbReference type="EMBL" id="FOYU01000003">
    <property type="protein sequence ID" value="SFR53790.1"/>
    <property type="molecule type" value="Genomic_DNA"/>
</dbReference>
<organism evidence="3 4">
    <name type="scientific">Pseudidiomarina maritima</name>
    <dbReference type="NCBI Taxonomy" id="519453"/>
    <lineage>
        <taxon>Bacteria</taxon>
        <taxon>Pseudomonadati</taxon>
        <taxon>Pseudomonadota</taxon>
        <taxon>Gammaproteobacteria</taxon>
        <taxon>Alteromonadales</taxon>
        <taxon>Idiomarinaceae</taxon>
        <taxon>Pseudidiomarina</taxon>
    </lineage>
</organism>
<evidence type="ECO:0000259" key="2">
    <source>
        <dbReference type="Pfam" id="PF14344"/>
    </source>
</evidence>
<keyword evidence="4" id="KW-1185">Reference proteome</keyword>
<evidence type="ECO:0000313" key="4">
    <source>
        <dbReference type="Proteomes" id="UP000199424"/>
    </source>
</evidence>
<dbReference type="RefSeq" id="WP_092857724.1">
    <property type="nucleotide sequence ID" value="NZ_FOYU01000003.1"/>
</dbReference>
<dbReference type="AlphaFoldDB" id="A0A1I6HHL2"/>
<feature type="domain" description="DUF4397" evidence="2">
    <location>
        <begin position="259"/>
        <end position="376"/>
    </location>
</feature>
<keyword evidence="1" id="KW-0732">Signal</keyword>
<evidence type="ECO:0000313" key="3">
    <source>
        <dbReference type="EMBL" id="SFR53790.1"/>
    </source>
</evidence>
<feature type="chain" id="PRO_5011624952" description="DUF4397 domain-containing protein" evidence="1">
    <location>
        <begin position="19"/>
        <end position="466"/>
    </location>
</feature>
<dbReference type="InterPro" id="IPR025510">
    <property type="entry name" value="DUF4397"/>
</dbReference>
<dbReference type="PROSITE" id="PS51257">
    <property type="entry name" value="PROKAR_LIPOPROTEIN"/>
    <property type="match status" value="1"/>
</dbReference>
<sequence length="466" mass="46770">MNGITKLGLALSAAVLVAACGSSDNDTPDNIVTPPPPPPASTFVRVHHSVADAPDVNVLVDGTAALEGVPFGASSGVLELEEGSYSIQVDGILPDESVATVIGPADLEFAGDNRYEIFAVGSVADETIAPLVIENPVSDIPDGSFRVQVVHAAPNAPAVDVYLTAVDADLSAEQAAATLEFTDYSAQLDVPAGEYQVRITAAGDASAVVYDSGALDLAAGADLVVAAVTNTGTGDSPVMLQVADGESAQILASADAGGELRIVHASADAPAVDITVNNAATPAVADLAFLEFTDFINLPADTYLVDVAAAGGTPVVIDDAELALAASQRVSVYAVGALGDASLTLAVVEDNARRIATAAQVQLVHASPSAGNVDIYVTGTADLTDATPVFTDVPFNAASLVSTGYVSLTPGTYFVTVTATGTQTAAIGPVELTLDGNGVYTAVAVDATGGGLPPQLILMDDLAPAM</sequence>
<name>A0A1I6HHL2_9GAMM</name>
<dbReference type="Pfam" id="PF14344">
    <property type="entry name" value="DUF4397"/>
    <property type="match status" value="2"/>
</dbReference>
<accession>A0A1I6HHL2</accession>
<protein>
    <recommendedName>
        <fullName evidence="2">DUF4397 domain-containing protein</fullName>
    </recommendedName>
</protein>
<proteinExistence type="predicted"/>
<dbReference type="Proteomes" id="UP000199424">
    <property type="component" value="Unassembled WGS sequence"/>
</dbReference>
<evidence type="ECO:0000256" key="1">
    <source>
        <dbReference type="SAM" id="SignalP"/>
    </source>
</evidence>
<reference evidence="4" key="1">
    <citation type="submission" date="2016-10" db="EMBL/GenBank/DDBJ databases">
        <authorList>
            <person name="Varghese N."/>
            <person name="Submissions S."/>
        </authorList>
    </citation>
    <scope>NUCLEOTIDE SEQUENCE [LARGE SCALE GENOMIC DNA]</scope>
    <source>
        <strain evidence="4">CGMCC 1.7285</strain>
    </source>
</reference>
<feature type="signal peptide" evidence="1">
    <location>
        <begin position="1"/>
        <end position="18"/>
    </location>
</feature>
<gene>
    <name evidence="3" type="ORF">SAMN04488070_1782</name>
</gene>
<feature type="domain" description="DUF4397" evidence="2">
    <location>
        <begin position="43"/>
        <end position="162"/>
    </location>
</feature>